<feature type="transmembrane region" description="Helical" evidence="6">
    <location>
        <begin position="391"/>
        <end position="410"/>
    </location>
</feature>
<reference evidence="8" key="2">
    <citation type="submission" date="2020-09" db="EMBL/GenBank/DDBJ databases">
        <title>Novel species in genus Aeromicrobium.</title>
        <authorList>
            <person name="Zhang G."/>
        </authorList>
    </citation>
    <scope>NUCLEOTIDE SEQUENCE</scope>
    <source>
        <strain evidence="8">SSW1-57</strain>
    </source>
</reference>
<keyword evidence="10" id="KW-1185">Reference proteome</keyword>
<reference evidence="9 10" key="1">
    <citation type="submission" date="2020-07" db="EMBL/GenBank/DDBJ databases">
        <title>Sequencing the genomes of 1000 actinobacteria strains.</title>
        <authorList>
            <person name="Klenk H.-P."/>
        </authorList>
    </citation>
    <scope>NUCLEOTIDE SEQUENCE [LARGE SCALE GENOMIC DNA]</scope>
    <source>
        <strain evidence="9 10">DSM 19087</strain>
    </source>
</reference>
<feature type="transmembrane region" description="Helical" evidence="6">
    <location>
        <begin position="342"/>
        <end position="360"/>
    </location>
</feature>
<feature type="transmembrane region" description="Helical" evidence="6">
    <location>
        <begin position="253"/>
        <end position="276"/>
    </location>
</feature>
<feature type="transmembrane region" description="Helical" evidence="6">
    <location>
        <begin position="430"/>
        <end position="453"/>
    </location>
</feature>
<feature type="transmembrane region" description="Helical" evidence="6">
    <location>
        <begin position="317"/>
        <end position="336"/>
    </location>
</feature>
<feature type="transmembrane region" description="Helical" evidence="6">
    <location>
        <begin position="151"/>
        <end position="171"/>
    </location>
</feature>
<dbReference type="InterPro" id="IPR036259">
    <property type="entry name" value="MFS_trans_sf"/>
</dbReference>
<dbReference type="GO" id="GO:0022857">
    <property type="term" value="F:transmembrane transporter activity"/>
    <property type="evidence" value="ECO:0007669"/>
    <property type="project" value="InterPro"/>
</dbReference>
<dbReference type="PANTHER" id="PTHR42718:SF9">
    <property type="entry name" value="MAJOR FACILITATOR SUPERFAMILY MULTIDRUG TRANSPORTER MFSC"/>
    <property type="match status" value="1"/>
</dbReference>
<organism evidence="8 11">
    <name type="scientific">Aeromicrobium tamlense</name>
    <dbReference type="NCBI Taxonomy" id="375541"/>
    <lineage>
        <taxon>Bacteria</taxon>
        <taxon>Bacillati</taxon>
        <taxon>Actinomycetota</taxon>
        <taxon>Actinomycetes</taxon>
        <taxon>Propionibacteriales</taxon>
        <taxon>Nocardioidaceae</taxon>
        <taxon>Aeromicrobium</taxon>
    </lineage>
</organism>
<feature type="transmembrane region" description="Helical" evidence="6">
    <location>
        <begin position="63"/>
        <end position="82"/>
    </location>
</feature>
<feature type="transmembrane region" description="Helical" evidence="6">
    <location>
        <begin position="124"/>
        <end position="145"/>
    </location>
</feature>
<dbReference type="SUPFAM" id="SSF103473">
    <property type="entry name" value="MFS general substrate transporter"/>
    <property type="match status" value="1"/>
</dbReference>
<comment type="subcellular location">
    <subcellularLocation>
        <location evidence="1">Cell membrane</location>
        <topology evidence="1">Multi-pass membrane protein</topology>
    </subcellularLocation>
</comment>
<evidence type="ECO:0000313" key="10">
    <source>
        <dbReference type="Proteomes" id="UP000587211"/>
    </source>
</evidence>
<evidence type="ECO:0000313" key="8">
    <source>
        <dbReference type="EMBL" id="MBD1269844.1"/>
    </source>
</evidence>
<evidence type="ECO:0000313" key="9">
    <source>
        <dbReference type="EMBL" id="NYI39499.1"/>
    </source>
</evidence>
<feature type="transmembrane region" description="Helical" evidence="6">
    <location>
        <begin position="33"/>
        <end position="51"/>
    </location>
</feature>
<comment type="caution">
    <text evidence="8">The sequence shown here is derived from an EMBL/GenBank/DDBJ whole genome shotgun (WGS) entry which is preliminary data.</text>
</comment>
<dbReference type="Proteomes" id="UP000587211">
    <property type="component" value="Unassembled WGS sequence"/>
</dbReference>
<evidence type="ECO:0000256" key="6">
    <source>
        <dbReference type="SAM" id="Phobius"/>
    </source>
</evidence>
<dbReference type="Pfam" id="PF07690">
    <property type="entry name" value="MFS_1"/>
    <property type="match status" value="1"/>
</dbReference>
<dbReference type="AlphaFoldDB" id="A0A8I0KML7"/>
<evidence type="ECO:0000256" key="5">
    <source>
        <dbReference type="ARBA" id="ARBA00023136"/>
    </source>
</evidence>
<keyword evidence="2" id="KW-0813">Transport</keyword>
<feature type="transmembrane region" description="Helical" evidence="6">
    <location>
        <begin position="183"/>
        <end position="202"/>
    </location>
</feature>
<keyword evidence="4 6" id="KW-1133">Transmembrane helix</keyword>
<feature type="transmembrane region" description="Helical" evidence="6">
    <location>
        <begin position="214"/>
        <end position="232"/>
    </location>
</feature>
<dbReference type="InterPro" id="IPR020846">
    <property type="entry name" value="MFS_dom"/>
</dbReference>
<keyword evidence="3 6" id="KW-0812">Transmembrane</keyword>
<evidence type="ECO:0000256" key="2">
    <source>
        <dbReference type="ARBA" id="ARBA00022448"/>
    </source>
</evidence>
<dbReference type="Gene3D" id="1.20.1250.20">
    <property type="entry name" value="MFS general substrate transporter like domains"/>
    <property type="match status" value="1"/>
</dbReference>
<evidence type="ECO:0000313" key="11">
    <source>
        <dbReference type="Proteomes" id="UP000659061"/>
    </source>
</evidence>
<dbReference type="PROSITE" id="PS50850">
    <property type="entry name" value="MFS"/>
    <property type="match status" value="1"/>
</dbReference>
<keyword evidence="5 6" id="KW-0472">Membrane</keyword>
<sequence>MCLVSMLIGLNSSTVNVALPALTRHFDATQLQASWLILGYMVASTACLLLFGRISDIVDQRRFYLGALALYTICSLACGFAPTVDWLIWLRIVAALGGAILLGNGATLIHAIFPRDSLGSAMGLYAASFPIASLIGPIAAGMILEVTDWRWVFWMNVPIGLVAFTTGWFLLRRKDEREEKTSLDLPGNVIVIAVITLTTVGISLVTEFTWSSPWVWGSLLLALALLPALAFAERRSRHPVIDVETLRTHGIGLLLLAGFFLSAGRFPAIVLMSLYLQGPLGFRPSETALLLLPMPIGSILGSLCVGRLSRRWRSRQISSFGAIVGQLGVFALAGGVFTQNTWVLGVGLVLMGMGTGLFIGSNATSLLEATPESSLGVVNGMRLAVQNTGNVLSLAVALTLMTIGLSPALSDAVLQASIPGDPPAEVIAGFGYALLLLCILGLIGMTLSIVAALKPSPEILQEHDAVALQGAAEPT</sequence>
<evidence type="ECO:0000256" key="1">
    <source>
        <dbReference type="ARBA" id="ARBA00004651"/>
    </source>
</evidence>
<feature type="domain" description="Major facilitator superfamily (MFS) profile" evidence="7">
    <location>
        <begin position="1"/>
        <end position="456"/>
    </location>
</feature>
<feature type="transmembrane region" description="Helical" evidence="6">
    <location>
        <begin position="88"/>
        <end position="112"/>
    </location>
</feature>
<accession>A0A8I0KML7</accession>
<dbReference type="GO" id="GO:0005886">
    <property type="term" value="C:plasma membrane"/>
    <property type="evidence" value="ECO:0007669"/>
    <property type="project" value="UniProtKB-SubCell"/>
</dbReference>
<dbReference type="EMBL" id="JACWMT010000001">
    <property type="protein sequence ID" value="MBD1269844.1"/>
    <property type="molecule type" value="Genomic_DNA"/>
</dbReference>
<dbReference type="InterPro" id="IPR011701">
    <property type="entry name" value="MFS"/>
</dbReference>
<dbReference type="Gene3D" id="1.20.1720.10">
    <property type="entry name" value="Multidrug resistance protein D"/>
    <property type="match status" value="1"/>
</dbReference>
<dbReference type="Proteomes" id="UP000659061">
    <property type="component" value="Unassembled WGS sequence"/>
</dbReference>
<dbReference type="RefSeq" id="WP_179427206.1">
    <property type="nucleotide sequence ID" value="NZ_BAAAMP010000002.1"/>
</dbReference>
<evidence type="ECO:0000259" key="7">
    <source>
        <dbReference type="PROSITE" id="PS50850"/>
    </source>
</evidence>
<protein>
    <submittedName>
        <fullName evidence="9">MFS family permease</fullName>
    </submittedName>
    <submittedName>
        <fullName evidence="8">MFS transporter</fullName>
    </submittedName>
</protein>
<evidence type="ECO:0000256" key="4">
    <source>
        <dbReference type="ARBA" id="ARBA00022989"/>
    </source>
</evidence>
<evidence type="ECO:0000256" key="3">
    <source>
        <dbReference type="ARBA" id="ARBA00022692"/>
    </source>
</evidence>
<feature type="transmembrane region" description="Helical" evidence="6">
    <location>
        <begin position="288"/>
        <end position="305"/>
    </location>
</feature>
<dbReference type="EMBL" id="JACBZN010000001">
    <property type="protein sequence ID" value="NYI39499.1"/>
    <property type="molecule type" value="Genomic_DNA"/>
</dbReference>
<dbReference type="CDD" id="cd17321">
    <property type="entry name" value="MFS_MMR_MDR_like"/>
    <property type="match status" value="1"/>
</dbReference>
<dbReference type="PANTHER" id="PTHR42718">
    <property type="entry name" value="MAJOR FACILITATOR SUPERFAMILY MULTIDRUG TRANSPORTER MFSC"/>
    <property type="match status" value="1"/>
</dbReference>
<gene>
    <name evidence="9" type="ORF">BJ975_002874</name>
    <name evidence="8" type="ORF">IDH50_06365</name>
</gene>
<name>A0A8I0KML7_9ACTN</name>
<proteinExistence type="predicted"/>